<comment type="caution">
    <text evidence="2">The sequence shown here is derived from an EMBL/GenBank/DDBJ whole genome shotgun (WGS) entry which is preliminary data.</text>
</comment>
<feature type="non-terminal residue" evidence="2">
    <location>
        <position position="1"/>
    </location>
</feature>
<evidence type="ECO:0000313" key="2">
    <source>
        <dbReference type="EMBL" id="CAE7191738.1"/>
    </source>
</evidence>
<name>A0A812J3U9_SYMPI</name>
<keyword evidence="3" id="KW-1185">Reference proteome</keyword>
<feature type="compositionally biased region" description="Basic and acidic residues" evidence="1">
    <location>
        <begin position="1"/>
        <end position="23"/>
    </location>
</feature>
<evidence type="ECO:0000256" key="1">
    <source>
        <dbReference type="SAM" id="MobiDB-lite"/>
    </source>
</evidence>
<proteinExistence type="predicted"/>
<gene>
    <name evidence="2" type="ORF">SPIL2461_LOCUS1511</name>
</gene>
<dbReference type="EMBL" id="CAJNIZ010001476">
    <property type="protein sequence ID" value="CAE7191738.1"/>
    <property type="molecule type" value="Genomic_DNA"/>
</dbReference>
<feature type="region of interest" description="Disordered" evidence="1">
    <location>
        <begin position="1"/>
        <end position="262"/>
    </location>
</feature>
<sequence length="262" mass="26893">MQEAQDRQGAAEDELFQRIRELEQQVGETTPAPAATVLTEADKGAIEDEPEPTEESEEEILVDEQDALSSISAASLPRGQAPSEDMEDVAEEQPSSAASVQEDVELAAEQSLESGERTSGSADRTDSAHTVEPATELGAGIAQPASELALEASTERVAESASELADSEPANTELAASEPEPLESEMAASEPAASEPAVAESEMAASAATSEPGLAESELTASEPAAEHATAASEHAASEAAATSEPALAESELTTSEPVAEH</sequence>
<dbReference type="AlphaFoldDB" id="A0A812J3U9"/>
<evidence type="ECO:0000313" key="3">
    <source>
        <dbReference type="Proteomes" id="UP000649617"/>
    </source>
</evidence>
<accession>A0A812J3U9</accession>
<dbReference type="Proteomes" id="UP000649617">
    <property type="component" value="Unassembled WGS sequence"/>
</dbReference>
<organism evidence="2 3">
    <name type="scientific">Symbiodinium pilosum</name>
    <name type="common">Dinoflagellate</name>
    <dbReference type="NCBI Taxonomy" id="2952"/>
    <lineage>
        <taxon>Eukaryota</taxon>
        <taxon>Sar</taxon>
        <taxon>Alveolata</taxon>
        <taxon>Dinophyceae</taxon>
        <taxon>Suessiales</taxon>
        <taxon>Symbiodiniaceae</taxon>
        <taxon>Symbiodinium</taxon>
    </lineage>
</organism>
<feature type="compositionally biased region" description="Low complexity" evidence="1">
    <location>
        <begin position="172"/>
        <end position="212"/>
    </location>
</feature>
<feature type="compositionally biased region" description="Acidic residues" evidence="1">
    <location>
        <begin position="47"/>
        <end position="66"/>
    </location>
</feature>
<feature type="compositionally biased region" description="Polar residues" evidence="1">
    <location>
        <begin position="111"/>
        <end position="122"/>
    </location>
</feature>
<reference evidence="2" key="1">
    <citation type="submission" date="2021-02" db="EMBL/GenBank/DDBJ databases">
        <authorList>
            <person name="Dougan E. K."/>
            <person name="Rhodes N."/>
            <person name="Thang M."/>
            <person name="Chan C."/>
        </authorList>
    </citation>
    <scope>NUCLEOTIDE SEQUENCE</scope>
</reference>
<protein>
    <submittedName>
        <fullName evidence="2">Uncharacterized protein</fullName>
    </submittedName>
</protein>
<feature type="compositionally biased region" description="Low complexity" evidence="1">
    <location>
        <begin position="221"/>
        <end position="253"/>
    </location>
</feature>